<sequence>MSDDYLDFRPIASRRPHVRAYLEYMFPDLRHTLDKRCTTASRTVCHTYVAEGVEKIYAPLFPHLVLDIKSQTARQSLFKTPRWPFRITPQMMQDSHPSSCEYAESRNNLKREKRKTAMRETKRSGIGVSAARPSDSSSSVPQVPLPTLNPSTEMPSNGAVSSVSQSPSTVSPAINAETPTCSLPRGSSEHHQRQWFRELADGDSSLIPPIIGRFQMKLPQHVPFNTCVTGSDLGDLKQIKSAFLSQGPTLKVEITTKDEKDAQFDVVLTLGFAKEFGEKLYDRVELLRFWGCMTDWLSRVRNVSTVSEGLDHLYVKYRELCVNGHEVDTAALDKQD</sequence>
<dbReference type="EMBL" id="MRCU01000002">
    <property type="protein sequence ID" value="RKK25006.1"/>
    <property type="molecule type" value="Genomic_DNA"/>
</dbReference>
<protein>
    <submittedName>
        <fullName evidence="2">Uncharacterized protein</fullName>
    </submittedName>
</protein>
<dbReference type="AlphaFoldDB" id="A0A3L6NZM2"/>
<reference evidence="2" key="1">
    <citation type="journal article" date="2018" name="Sci. Rep.">
        <title>Characterisation of pathogen-specific regions and novel effector candidates in Fusarium oxysporum f. sp. cepae.</title>
        <authorList>
            <person name="Armitage A.D."/>
            <person name="Taylor A."/>
            <person name="Sobczyk M.K."/>
            <person name="Baxter L."/>
            <person name="Greenfield B.P."/>
            <person name="Bates H.J."/>
            <person name="Wilson F."/>
            <person name="Jackson A.C."/>
            <person name="Ott S."/>
            <person name="Harrison R.J."/>
            <person name="Clarkson J.P."/>
        </authorList>
    </citation>
    <scope>NUCLEOTIDE SEQUENCE [LARGE SCALE GENOMIC DNA]</scope>
    <source>
        <strain evidence="2">FoC_Fus2</strain>
    </source>
</reference>
<evidence type="ECO:0000313" key="2">
    <source>
        <dbReference type="EMBL" id="RKK25006.1"/>
    </source>
</evidence>
<feature type="compositionally biased region" description="Low complexity" evidence="1">
    <location>
        <begin position="128"/>
        <end position="142"/>
    </location>
</feature>
<dbReference type="Proteomes" id="UP000270866">
    <property type="component" value="Chromosome 4"/>
</dbReference>
<feature type="region of interest" description="Disordered" evidence="1">
    <location>
        <begin position="89"/>
        <end position="189"/>
    </location>
</feature>
<feature type="compositionally biased region" description="Low complexity" evidence="1">
    <location>
        <begin position="155"/>
        <end position="172"/>
    </location>
</feature>
<gene>
    <name evidence="2" type="ORF">BFJ65_g2924</name>
</gene>
<name>A0A3L6NZM2_FUSOX</name>
<evidence type="ECO:0000256" key="1">
    <source>
        <dbReference type="SAM" id="MobiDB-lite"/>
    </source>
</evidence>
<comment type="caution">
    <text evidence="2">The sequence shown here is derived from an EMBL/GenBank/DDBJ whole genome shotgun (WGS) entry which is preliminary data.</text>
</comment>
<feature type="compositionally biased region" description="Basic and acidic residues" evidence="1">
    <location>
        <begin position="103"/>
        <end position="123"/>
    </location>
</feature>
<proteinExistence type="predicted"/>
<accession>A0A3L6NZM2</accession>
<organism evidence="2">
    <name type="scientific">Fusarium oxysporum f. sp. cepae</name>
    <dbReference type="NCBI Taxonomy" id="396571"/>
    <lineage>
        <taxon>Eukaryota</taxon>
        <taxon>Fungi</taxon>
        <taxon>Dikarya</taxon>
        <taxon>Ascomycota</taxon>
        <taxon>Pezizomycotina</taxon>
        <taxon>Sordariomycetes</taxon>
        <taxon>Hypocreomycetidae</taxon>
        <taxon>Hypocreales</taxon>
        <taxon>Nectriaceae</taxon>
        <taxon>Fusarium</taxon>
        <taxon>Fusarium oxysporum species complex</taxon>
    </lineage>
</organism>